<evidence type="ECO:0000259" key="4">
    <source>
        <dbReference type="Pfam" id="PF10342"/>
    </source>
</evidence>
<keyword evidence="6" id="KW-1185">Reference proteome</keyword>
<evidence type="ECO:0000313" key="5">
    <source>
        <dbReference type="EMBL" id="KAK9767097.1"/>
    </source>
</evidence>
<evidence type="ECO:0000256" key="1">
    <source>
        <dbReference type="ARBA" id="ARBA00022729"/>
    </source>
</evidence>
<feature type="compositionally biased region" description="Low complexity" evidence="2">
    <location>
        <begin position="121"/>
        <end position="144"/>
    </location>
</feature>
<proteinExistence type="predicted"/>
<evidence type="ECO:0000256" key="2">
    <source>
        <dbReference type="SAM" id="MobiDB-lite"/>
    </source>
</evidence>
<reference evidence="5 6" key="1">
    <citation type="submission" date="2023-04" db="EMBL/GenBank/DDBJ databases">
        <title>Genome of Basidiobolus ranarum AG-B5.</title>
        <authorList>
            <person name="Stajich J.E."/>
            <person name="Carter-House D."/>
            <person name="Gryganskyi A."/>
        </authorList>
    </citation>
    <scope>NUCLEOTIDE SEQUENCE [LARGE SCALE GENOMIC DNA]</scope>
    <source>
        <strain evidence="5 6">AG-B5</strain>
    </source>
</reference>
<feature type="chain" id="PRO_5045871211" description="Yeast cell wall synthesis Kre9/Knh1-like N-terminal domain-containing protein" evidence="3">
    <location>
        <begin position="23"/>
        <end position="305"/>
    </location>
</feature>
<sequence length="305" mass="34001">MPRQTGNLLIVSALLGSAVVDANIHFTSPILSTWKTGPITWKNQGNVAIPQTFDLFLVSGEDTSQDVQTIETNIDSATKSLEYTLPADLPQGSYALRAGRGDDAVYIPQFDVIGTSDSHSTKSVTSATKTSSTSSEVPTPEASSHISKATDVPKNSHIITGTSMNCTFRAELYQNNSNNYTRNMYHHLLNDYQINNIQSLRMNIWYEEVSICGHYKSTFEVSLKIPSDLNDLYQDLYQTNYCKNQDYSFCSASCNTLDLTFTSEYSSKDMGYTNCPTFIFPRSKALILNPKSIYYVFIILLSLLL</sequence>
<feature type="region of interest" description="Disordered" evidence="2">
    <location>
        <begin position="117"/>
        <end position="151"/>
    </location>
</feature>
<gene>
    <name evidence="5" type="ORF">K7432_003364</name>
</gene>
<comment type="caution">
    <text evidence="5">The sequence shown here is derived from an EMBL/GenBank/DDBJ whole genome shotgun (WGS) entry which is preliminary data.</text>
</comment>
<feature type="signal peptide" evidence="3">
    <location>
        <begin position="1"/>
        <end position="22"/>
    </location>
</feature>
<evidence type="ECO:0000256" key="3">
    <source>
        <dbReference type="SAM" id="SignalP"/>
    </source>
</evidence>
<organism evidence="5 6">
    <name type="scientific">Basidiobolus ranarum</name>
    <dbReference type="NCBI Taxonomy" id="34480"/>
    <lineage>
        <taxon>Eukaryota</taxon>
        <taxon>Fungi</taxon>
        <taxon>Fungi incertae sedis</taxon>
        <taxon>Zoopagomycota</taxon>
        <taxon>Entomophthoromycotina</taxon>
        <taxon>Basidiobolomycetes</taxon>
        <taxon>Basidiobolales</taxon>
        <taxon>Basidiobolaceae</taxon>
        <taxon>Basidiobolus</taxon>
    </lineage>
</organism>
<dbReference type="Proteomes" id="UP001479436">
    <property type="component" value="Unassembled WGS sequence"/>
</dbReference>
<dbReference type="Pfam" id="PF10342">
    <property type="entry name" value="Kre9_KNH"/>
    <property type="match status" value="1"/>
</dbReference>
<feature type="domain" description="Yeast cell wall synthesis Kre9/Knh1-like N-terminal" evidence="4">
    <location>
        <begin position="38"/>
        <end position="112"/>
    </location>
</feature>
<name>A0ABR2WZZ1_9FUNG</name>
<evidence type="ECO:0000313" key="6">
    <source>
        <dbReference type="Proteomes" id="UP001479436"/>
    </source>
</evidence>
<keyword evidence="1 3" id="KW-0732">Signal</keyword>
<dbReference type="EMBL" id="JASJQH010000102">
    <property type="protein sequence ID" value="KAK9767097.1"/>
    <property type="molecule type" value="Genomic_DNA"/>
</dbReference>
<dbReference type="InterPro" id="IPR018466">
    <property type="entry name" value="Kre9/Knh1-like_N"/>
</dbReference>
<protein>
    <recommendedName>
        <fullName evidence="4">Yeast cell wall synthesis Kre9/Knh1-like N-terminal domain-containing protein</fullName>
    </recommendedName>
</protein>
<accession>A0ABR2WZZ1</accession>